<feature type="domain" description="Porin" evidence="11">
    <location>
        <begin position="2"/>
        <end position="285"/>
    </location>
</feature>
<reference evidence="12 13" key="1">
    <citation type="journal article" date="2011" name="Front. Microbiol.">
        <title>Genomic signatures of strain selection and enhancement in Bacillus atrophaeus var. globigii, a historical biowarfare simulant.</title>
        <authorList>
            <person name="Gibbons H.S."/>
            <person name="Broomall S.M."/>
            <person name="McNew L.A."/>
            <person name="Daligault H."/>
            <person name="Chapman C."/>
            <person name="Bruce D."/>
            <person name="Karavis M."/>
            <person name="Krepps M."/>
            <person name="McGregor P.A."/>
            <person name="Hong C."/>
            <person name="Park K.H."/>
            <person name="Akmal A."/>
            <person name="Feldman A."/>
            <person name="Lin J.S."/>
            <person name="Chang W.E."/>
            <person name="Higgs B.W."/>
            <person name="Demirev P."/>
            <person name="Lindquist J."/>
            <person name="Liem A."/>
            <person name="Fochler E."/>
            <person name="Read T.D."/>
            <person name="Tapia R."/>
            <person name="Johnson S."/>
            <person name="Bishop-Lilly K.A."/>
            <person name="Detter C."/>
            <person name="Han C."/>
            <person name="Sozhamannan S."/>
            <person name="Rosenzweig C.N."/>
            <person name="Skowronski E.W."/>
        </authorList>
    </citation>
    <scope>NUCLEOTIDE SEQUENCE [LARGE SCALE GENOMIC DNA]</scope>
    <source>
        <strain evidence="12 13">MLST1</strain>
    </source>
</reference>
<keyword evidence="9" id="KW-0472">Membrane</keyword>
<evidence type="ECO:0000313" key="12">
    <source>
        <dbReference type="EMBL" id="RUO24534.1"/>
    </source>
</evidence>
<dbReference type="InterPro" id="IPR050298">
    <property type="entry name" value="Gram-neg_bact_OMP"/>
</dbReference>
<evidence type="ECO:0000256" key="8">
    <source>
        <dbReference type="ARBA" id="ARBA00023114"/>
    </source>
</evidence>
<dbReference type="GO" id="GO:0015288">
    <property type="term" value="F:porin activity"/>
    <property type="evidence" value="ECO:0007669"/>
    <property type="project" value="UniProtKB-KW"/>
</dbReference>
<keyword evidence="4" id="KW-1134">Transmembrane beta strand</keyword>
<dbReference type="InterPro" id="IPR001702">
    <property type="entry name" value="Porin_Gram-ve"/>
</dbReference>
<dbReference type="GO" id="GO:0034220">
    <property type="term" value="P:monoatomic ion transmembrane transport"/>
    <property type="evidence" value="ECO:0007669"/>
    <property type="project" value="InterPro"/>
</dbReference>
<evidence type="ECO:0000256" key="2">
    <source>
        <dbReference type="ARBA" id="ARBA00011233"/>
    </source>
</evidence>
<keyword evidence="10" id="KW-0998">Cell outer membrane</keyword>
<keyword evidence="7" id="KW-0406">Ion transport</keyword>
<dbReference type="InterPro" id="IPR023614">
    <property type="entry name" value="Porin_dom_sf"/>
</dbReference>
<dbReference type="Proteomes" id="UP000288293">
    <property type="component" value="Unassembled WGS sequence"/>
</dbReference>
<gene>
    <name evidence="12" type="ORF">CWE09_10965</name>
</gene>
<evidence type="ECO:0000256" key="6">
    <source>
        <dbReference type="ARBA" id="ARBA00022729"/>
    </source>
</evidence>
<accession>A0A432W528</accession>
<dbReference type="PANTHER" id="PTHR34501">
    <property type="entry name" value="PROTEIN YDDL-RELATED"/>
    <property type="match status" value="1"/>
</dbReference>
<comment type="caution">
    <text evidence="12">The sequence shown here is derived from an EMBL/GenBank/DDBJ whole genome shotgun (WGS) entry which is preliminary data.</text>
</comment>
<dbReference type="Pfam" id="PF13609">
    <property type="entry name" value="Porin_4"/>
    <property type="match status" value="1"/>
</dbReference>
<dbReference type="GO" id="GO:0046930">
    <property type="term" value="C:pore complex"/>
    <property type="evidence" value="ECO:0007669"/>
    <property type="project" value="UniProtKB-KW"/>
</dbReference>
<evidence type="ECO:0000256" key="3">
    <source>
        <dbReference type="ARBA" id="ARBA00022448"/>
    </source>
</evidence>
<comment type="subcellular location">
    <subcellularLocation>
        <location evidence="1">Cell outer membrane</location>
        <topology evidence="1">Multi-pass membrane protein</topology>
    </subcellularLocation>
</comment>
<dbReference type="PANTHER" id="PTHR34501:SF9">
    <property type="entry name" value="MAJOR OUTER MEMBRANE PROTEIN P.IA"/>
    <property type="match status" value="1"/>
</dbReference>
<dbReference type="EMBL" id="PIPL01000002">
    <property type="protein sequence ID" value="RUO24534.1"/>
    <property type="molecule type" value="Genomic_DNA"/>
</dbReference>
<keyword evidence="3" id="KW-0813">Transport</keyword>
<evidence type="ECO:0000259" key="11">
    <source>
        <dbReference type="Pfam" id="PF13609"/>
    </source>
</evidence>
<evidence type="ECO:0000256" key="1">
    <source>
        <dbReference type="ARBA" id="ARBA00004571"/>
    </source>
</evidence>
<keyword evidence="8" id="KW-0626">Porin</keyword>
<organism evidence="12 13">
    <name type="scientific">Aliidiomarina minuta</name>
    <dbReference type="NCBI Taxonomy" id="880057"/>
    <lineage>
        <taxon>Bacteria</taxon>
        <taxon>Pseudomonadati</taxon>
        <taxon>Pseudomonadota</taxon>
        <taxon>Gammaproteobacteria</taxon>
        <taxon>Alteromonadales</taxon>
        <taxon>Idiomarinaceae</taxon>
        <taxon>Aliidiomarina</taxon>
    </lineage>
</organism>
<evidence type="ECO:0000256" key="4">
    <source>
        <dbReference type="ARBA" id="ARBA00022452"/>
    </source>
</evidence>
<name>A0A432W528_9GAMM</name>
<keyword evidence="13" id="KW-1185">Reference proteome</keyword>
<dbReference type="AlphaFoldDB" id="A0A432W528"/>
<evidence type="ECO:0000256" key="7">
    <source>
        <dbReference type="ARBA" id="ARBA00023065"/>
    </source>
</evidence>
<proteinExistence type="predicted"/>
<protein>
    <submittedName>
        <fullName evidence="12">Porin</fullName>
    </submittedName>
</protein>
<dbReference type="CDD" id="cd00342">
    <property type="entry name" value="gram_neg_porins"/>
    <property type="match status" value="1"/>
</dbReference>
<dbReference type="InterPro" id="IPR002299">
    <property type="entry name" value="Porin_Neis"/>
</dbReference>
<dbReference type="InterPro" id="IPR033900">
    <property type="entry name" value="Gram_neg_porin_domain"/>
</dbReference>
<keyword evidence="6" id="KW-0732">Signal</keyword>
<dbReference type="PRINTS" id="PR00184">
    <property type="entry name" value="NEISSPPORIN"/>
</dbReference>
<dbReference type="SUPFAM" id="SSF56935">
    <property type="entry name" value="Porins"/>
    <property type="match status" value="1"/>
</dbReference>
<evidence type="ECO:0000256" key="9">
    <source>
        <dbReference type="ARBA" id="ARBA00023136"/>
    </source>
</evidence>
<sequence length="319" mass="34746">MAADLEVYGRANLSIDALGDGEDTGLNVSSNASRLGFRAVTDIEGGMQVFVQLEQNVRFDQRGGDFATRNSFAGIRGDWGQLRVGSFDTPGKLVRSQVDVFNDRLADVRNIASGNDMSFDPRFRNGIHYRAPSFNNVTFDVHYSPHNDVGATTTNDREAISTSITYNNGGLYLGASYESYETEIDNMELQPTAVRLGASFPLNDNLTLLGFYQHASDIPGGDRHVYGLGSKYRLSDNYSLMGQVYQSSDNDTPDTGATMFSLGIDRYLAESTTLYAILGITSNEDQADFSVSSSGRDTRLVPVVGKNSTGLSVGIVHKF</sequence>
<evidence type="ECO:0000256" key="10">
    <source>
        <dbReference type="ARBA" id="ARBA00023237"/>
    </source>
</evidence>
<dbReference type="OrthoDB" id="8173690at2"/>
<dbReference type="Gene3D" id="2.40.160.10">
    <property type="entry name" value="Porin"/>
    <property type="match status" value="1"/>
</dbReference>
<dbReference type="PRINTS" id="PR00182">
    <property type="entry name" value="ECOLNEIPORIN"/>
</dbReference>
<dbReference type="GO" id="GO:0009279">
    <property type="term" value="C:cell outer membrane"/>
    <property type="evidence" value="ECO:0007669"/>
    <property type="project" value="UniProtKB-SubCell"/>
</dbReference>
<comment type="subunit">
    <text evidence="2">Homotrimer.</text>
</comment>
<evidence type="ECO:0000256" key="5">
    <source>
        <dbReference type="ARBA" id="ARBA00022692"/>
    </source>
</evidence>
<keyword evidence="5" id="KW-0812">Transmembrane</keyword>
<evidence type="ECO:0000313" key="13">
    <source>
        <dbReference type="Proteomes" id="UP000288293"/>
    </source>
</evidence>